<evidence type="ECO:0000313" key="1">
    <source>
        <dbReference type="EMBL" id="KAG7592923.1"/>
    </source>
</evidence>
<gene>
    <name evidence="1" type="ORF">ISN45_Aa01g017720</name>
</gene>
<sequence length="81" mass="9054">MAVNNSKGKNNFVFKNFSHRISDIDFSNVYRIRDHVKADPSLIKEQEKRAIEEISALVAKIAKKEALQGGEDTSHANGVRA</sequence>
<name>A0A8T2C4X8_9BRAS</name>
<dbReference type="EMBL" id="JAEFBK010000006">
    <property type="protein sequence ID" value="KAG7592923.1"/>
    <property type="molecule type" value="Genomic_DNA"/>
</dbReference>
<keyword evidence="2" id="KW-1185">Reference proteome</keyword>
<evidence type="ECO:0000313" key="2">
    <source>
        <dbReference type="Proteomes" id="UP000694240"/>
    </source>
</evidence>
<dbReference type="AlphaFoldDB" id="A0A8T2C4X8"/>
<reference evidence="1 2" key="1">
    <citation type="submission" date="2020-12" db="EMBL/GenBank/DDBJ databases">
        <title>Concerted genomic and epigenomic changes stabilize Arabidopsis allopolyploids.</title>
        <authorList>
            <person name="Chen Z."/>
        </authorList>
    </citation>
    <scope>NUCLEOTIDE SEQUENCE [LARGE SCALE GENOMIC DNA]</scope>
    <source>
        <strain evidence="1">Allo738</strain>
        <tissue evidence="1">Leaf</tissue>
    </source>
</reference>
<protein>
    <submittedName>
        <fullName evidence="1">Uncharacterized protein</fullName>
    </submittedName>
</protein>
<dbReference type="Proteomes" id="UP000694240">
    <property type="component" value="Chromosome 6"/>
</dbReference>
<comment type="caution">
    <text evidence="1">The sequence shown here is derived from an EMBL/GenBank/DDBJ whole genome shotgun (WGS) entry which is preliminary data.</text>
</comment>
<organism evidence="1 2">
    <name type="scientific">Arabidopsis thaliana x Arabidopsis arenosa</name>
    <dbReference type="NCBI Taxonomy" id="1240361"/>
    <lineage>
        <taxon>Eukaryota</taxon>
        <taxon>Viridiplantae</taxon>
        <taxon>Streptophyta</taxon>
        <taxon>Embryophyta</taxon>
        <taxon>Tracheophyta</taxon>
        <taxon>Spermatophyta</taxon>
        <taxon>Magnoliopsida</taxon>
        <taxon>eudicotyledons</taxon>
        <taxon>Gunneridae</taxon>
        <taxon>Pentapetalae</taxon>
        <taxon>rosids</taxon>
        <taxon>malvids</taxon>
        <taxon>Brassicales</taxon>
        <taxon>Brassicaceae</taxon>
        <taxon>Camelineae</taxon>
        <taxon>Arabidopsis</taxon>
    </lineage>
</organism>
<proteinExistence type="predicted"/>
<accession>A0A8T2C4X8</accession>